<dbReference type="InParanoid" id="G4TXG6"/>
<accession>G4TXG6</accession>
<sequence length="120" mass="13826">MLESALTRVQEQRDYRALPSLVVYHRSPSVVCCCITPIYRIASISNPFNNRHRPTHLSQRISYQPPHSTTLCASSPSARLRSSSLVPQRARQEHSDWPVILWLLERTFGFSPLTRLGNRR</sequence>
<dbReference type="HOGENOM" id="CLU_2050532_0_0_1"/>
<name>G4TXG6_SERID</name>
<keyword evidence="2" id="KW-1185">Reference proteome</keyword>
<gene>
    <name evidence="1" type="ORF">PIIN_10009</name>
</gene>
<reference evidence="1 2" key="1">
    <citation type="journal article" date="2011" name="PLoS Pathog.">
        <title>Endophytic Life Strategies Decoded by Genome and Transcriptome Analyses of the Mutualistic Root Symbiont Piriformospora indica.</title>
        <authorList>
            <person name="Zuccaro A."/>
            <person name="Lahrmann U."/>
            <person name="Guldener U."/>
            <person name="Langen G."/>
            <person name="Pfiffi S."/>
            <person name="Biedenkopf D."/>
            <person name="Wong P."/>
            <person name="Samans B."/>
            <person name="Grimm C."/>
            <person name="Basiewicz M."/>
            <person name="Murat C."/>
            <person name="Martin F."/>
            <person name="Kogel K.H."/>
        </authorList>
    </citation>
    <scope>NUCLEOTIDE SEQUENCE [LARGE SCALE GENOMIC DNA]</scope>
    <source>
        <strain evidence="1 2">DSM 11827</strain>
    </source>
</reference>
<protein>
    <submittedName>
        <fullName evidence="1">Uncharacterized protein</fullName>
    </submittedName>
</protein>
<evidence type="ECO:0000313" key="1">
    <source>
        <dbReference type="EMBL" id="CCA76009.1"/>
    </source>
</evidence>
<evidence type="ECO:0000313" key="2">
    <source>
        <dbReference type="Proteomes" id="UP000007148"/>
    </source>
</evidence>
<dbReference type="EMBL" id="CAFZ01000578">
    <property type="protein sequence ID" value="CCA76009.1"/>
    <property type="molecule type" value="Genomic_DNA"/>
</dbReference>
<dbReference type="AlphaFoldDB" id="G4TXG6"/>
<dbReference type="Proteomes" id="UP000007148">
    <property type="component" value="Unassembled WGS sequence"/>
</dbReference>
<proteinExistence type="predicted"/>
<organism evidence="1 2">
    <name type="scientific">Serendipita indica (strain DSM 11827)</name>
    <name type="common">Root endophyte fungus</name>
    <name type="synonym">Piriformospora indica</name>
    <dbReference type="NCBI Taxonomy" id="1109443"/>
    <lineage>
        <taxon>Eukaryota</taxon>
        <taxon>Fungi</taxon>
        <taxon>Dikarya</taxon>
        <taxon>Basidiomycota</taxon>
        <taxon>Agaricomycotina</taxon>
        <taxon>Agaricomycetes</taxon>
        <taxon>Sebacinales</taxon>
        <taxon>Serendipitaceae</taxon>
        <taxon>Serendipita</taxon>
    </lineage>
</organism>
<comment type="caution">
    <text evidence="1">The sequence shown here is derived from an EMBL/GenBank/DDBJ whole genome shotgun (WGS) entry which is preliminary data.</text>
</comment>